<dbReference type="SMART" id="SM00220">
    <property type="entry name" value="S_TKc"/>
    <property type="match status" value="1"/>
</dbReference>
<protein>
    <submittedName>
        <fullName evidence="2">Serine/threonine protein kinase</fullName>
    </submittedName>
</protein>
<dbReference type="Proteomes" id="UP000541352">
    <property type="component" value="Unassembled WGS sequence"/>
</dbReference>
<keyword evidence="3" id="KW-1185">Reference proteome</keyword>
<dbReference type="GO" id="GO:0004674">
    <property type="term" value="F:protein serine/threonine kinase activity"/>
    <property type="evidence" value="ECO:0007669"/>
    <property type="project" value="UniProtKB-KW"/>
</dbReference>
<dbReference type="RefSeq" id="WP_221225573.1">
    <property type="nucleotide sequence ID" value="NZ_JACIBY010000003.1"/>
</dbReference>
<keyword evidence="2" id="KW-0808">Transferase</keyword>
<dbReference type="InterPro" id="IPR000719">
    <property type="entry name" value="Prot_kinase_dom"/>
</dbReference>
<gene>
    <name evidence="2" type="ORF">FHS57_001654</name>
</gene>
<dbReference type="GO" id="GO:0005524">
    <property type="term" value="F:ATP binding"/>
    <property type="evidence" value="ECO:0007669"/>
    <property type="project" value="InterPro"/>
</dbReference>
<evidence type="ECO:0000259" key="1">
    <source>
        <dbReference type="PROSITE" id="PS50011"/>
    </source>
</evidence>
<organism evidence="2 3">
    <name type="scientific">Runella defluvii</name>
    <dbReference type="NCBI Taxonomy" id="370973"/>
    <lineage>
        <taxon>Bacteria</taxon>
        <taxon>Pseudomonadati</taxon>
        <taxon>Bacteroidota</taxon>
        <taxon>Cytophagia</taxon>
        <taxon>Cytophagales</taxon>
        <taxon>Spirosomataceae</taxon>
        <taxon>Runella</taxon>
    </lineage>
</organism>
<keyword evidence="2" id="KW-0418">Kinase</keyword>
<comment type="caution">
    <text evidence="2">The sequence shown here is derived from an EMBL/GenBank/DDBJ whole genome shotgun (WGS) entry which is preliminary data.</text>
</comment>
<dbReference type="PROSITE" id="PS00108">
    <property type="entry name" value="PROTEIN_KINASE_ST"/>
    <property type="match status" value="1"/>
</dbReference>
<dbReference type="EMBL" id="JACIBY010000003">
    <property type="protein sequence ID" value="MBB3837657.1"/>
    <property type="molecule type" value="Genomic_DNA"/>
</dbReference>
<dbReference type="InterPro" id="IPR011009">
    <property type="entry name" value="Kinase-like_dom_sf"/>
</dbReference>
<accession>A0A7W5ZKT6</accession>
<dbReference type="SUPFAM" id="SSF56112">
    <property type="entry name" value="Protein kinase-like (PK-like)"/>
    <property type="match status" value="1"/>
</dbReference>
<feature type="domain" description="Protein kinase" evidence="1">
    <location>
        <begin position="17"/>
        <end position="275"/>
    </location>
</feature>
<sequence>MFPDEENKGYRFKPIYNGNEPILSSGGNAIVFKVTNEQGDLSALKLFNENIEGRFVRLTKISKYLENTSHSFFTPFKFVQKLIYVDVDDLREDEKFFPGVVMKWIEGESLETKLKKLVQDRDLGKIRKIAENFKDISIILLKEGVAHGDLKLSNILVDENLNLTLIDYDGMFVPTLTSETAIELGTPTYQHLNRELADYNSNIDHFSILLIYTSLLALSLNPLLYDAHNDGDNIIFNENDFKSPNDSVLFNYLFTLSEIKGFVYYLKLSALSPFIYIEDLINILNGIFPKPQINIFQKPLAVLSGDKGDLVWTTENCTYVRINGDELAMAGSKSFSFSDKNKFFFEYGNELLELQHEYVVNCYPKPEIISLSANNKDLKFDEELTLSWSAISFSRLILKYNQFEIDVTELSTYKIKNLGQSTKIKLLAFALETKYFTENILKVDVYYPIDLDITQDKRVVFPHRPVKLTINATNAQKITLEPLGVDLTGKKEYNVKTKSNLYFSIVAENKRYRQVFEGSIEVLSTPKYERKIVELPKLSLNIPSPIFQKINNIDSLTPKFERDFVKINKILDSFNLFLIILRIKIPFKSIKTKFISTTLKLLKYDEKK</sequence>
<dbReference type="InterPro" id="IPR008271">
    <property type="entry name" value="Ser/Thr_kinase_AS"/>
</dbReference>
<dbReference type="AlphaFoldDB" id="A0A7W5ZKT6"/>
<dbReference type="PROSITE" id="PS50011">
    <property type="entry name" value="PROTEIN_KINASE_DOM"/>
    <property type="match status" value="1"/>
</dbReference>
<keyword evidence="2" id="KW-0723">Serine/threonine-protein kinase</keyword>
<name>A0A7W5ZKT6_9BACT</name>
<evidence type="ECO:0000313" key="3">
    <source>
        <dbReference type="Proteomes" id="UP000541352"/>
    </source>
</evidence>
<evidence type="ECO:0000313" key="2">
    <source>
        <dbReference type="EMBL" id="MBB3837657.1"/>
    </source>
</evidence>
<proteinExistence type="predicted"/>
<reference evidence="2 3" key="1">
    <citation type="submission" date="2020-08" db="EMBL/GenBank/DDBJ databases">
        <title>Genomic Encyclopedia of Type Strains, Phase IV (KMG-IV): sequencing the most valuable type-strain genomes for metagenomic binning, comparative biology and taxonomic classification.</title>
        <authorList>
            <person name="Goeker M."/>
        </authorList>
    </citation>
    <scope>NUCLEOTIDE SEQUENCE [LARGE SCALE GENOMIC DNA]</scope>
    <source>
        <strain evidence="2 3">DSM 17976</strain>
    </source>
</reference>
<dbReference type="Gene3D" id="1.10.510.10">
    <property type="entry name" value="Transferase(Phosphotransferase) domain 1"/>
    <property type="match status" value="1"/>
</dbReference>